<protein>
    <submittedName>
        <fullName evidence="1">Uncharacterized protein</fullName>
    </submittedName>
</protein>
<keyword evidence="2" id="KW-1185">Reference proteome</keyword>
<organism evidence="1 2">
    <name type="scientific">Nesidiocoris tenuis</name>
    <dbReference type="NCBI Taxonomy" id="355587"/>
    <lineage>
        <taxon>Eukaryota</taxon>
        <taxon>Metazoa</taxon>
        <taxon>Ecdysozoa</taxon>
        <taxon>Arthropoda</taxon>
        <taxon>Hexapoda</taxon>
        <taxon>Insecta</taxon>
        <taxon>Pterygota</taxon>
        <taxon>Neoptera</taxon>
        <taxon>Paraneoptera</taxon>
        <taxon>Hemiptera</taxon>
        <taxon>Heteroptera</taxon>
        <taxon>Panheteroptera</taxon>
        <taxon>Cimicomorpha</taxon>
        <taxon>Miridae</taxon>
        <taxon>Dicyphina</taxon>
        <taxon>Nesidiocoris</taxon>
    </lineage>
</organism>
<proteinExistence type="predicted"/>
<dbReference type="EMBL" id="CADCXU010002441">
    <property type="protein sequence ID" value="CAA9994733.1"/>
    <property type="molecule type" value="Genomic_DNA"/>
</dbReference>
<reference evidence="1 2" key="1">
    <citation type="submission" date="2020-02" db="EMBL/GenBank/DDBJ databases">
        <authorList>
            <person name="Ferguson B K."/>
        </authorList>
    </citation>
    <scope>NUCLEOTIDE SEQUENCE [LARGE SCALE GENOMIC DNA]</scope>
</reference>
<evidence type="ECO:0000313" key="1">
    <source>
        <dbReference type="EMBL" id="CAA9994733.1"/>
    </source>
</evidence>
<dbReference type="AlphaFoldDB" id="A0A6H5FZK5"/>
<sequence length="68" mass="8135">MAIESLIKMTRKPNFKRYQPSTLRHQIEFHELVFVMLLLQFLQHSFGVAVDCWRVHVFVHVLLQCQVP</sequence>
<evidence type="ECO:0000313" key="2">
    <source>
        <dbReference type="Proteomes" id="UP000479000"/>
    </source>
</evidence>
<name>A0A6H5FZK5_9HEMI</name>
<accession>A0A6H5FZK5</accession>
<feature type="non-terminal residue" evidence="1">
    <location>
        <position position="68"/>
    </location>
</feature>
<dbReference type="Proteomes" id="UP000479000">
    <property type="component" value="Unassembled WGS sequence"/>
</dbReference>
<gene>
    <name evidence="1" type="ORF">NTEN_LOCUS1549</name>
</gene>